<accession>A0ABS1TCX0</accession>
<dbReference type="InterPro" id="IPR016181">
    <property type="entry name" value="Acyl_CoA_acyltransferase"/>
</dbReference>
<keyword evidence="3" id="KW-1185">Reference proteome</keyword>
<dbReference type="PANTHER" id="PTHR43415:SF3">
    <property type="entry name" value="GNAT-FAMILY ACETYLTRANSFERASE"/>
    <property type="match status" value="1"/>
</dbReference>
<dbReference type="PROSITE" id="PS51186">
    <property type="entry name" value="GNAT"/>
    <property type="match status" value="1"/>
</dbReference>
<evidence type="ECO:0000313" key="2">
    <source>
        <dbReference type="EMBL" id="MBL4936957.1"/>
    </source>
</evidence>
<dbReference type="RefSeq" id="WP_202749714.1">
    <property type="nucleotide sequence ID" value="NZ_JAESWC010000009.1"/>
</dbReference>
<dbReference type="PANTHER" id="PTHR43415">
    <property type="entry name" value="SPERMIDINE N(1)-ACETYLTRANSFERASE"/>
    <property type="match status" value="1"/>
</dbReference>
<evidence type="ECO:0000259" key="1">
    <source>
        <dbReference type="PROSITE" id="PS51186"/>
    </source>
</evidence>
<name>A0ABS1TCX0_9CLOT</name>
<proteinExistence type="predicted"/>
<organism evidence="2 3">
    <name type="scientific">Clostridium rhizosphaerae</name>
    <dbReference type="NCBI Taxonomy" id="2803861"/>
    <lineage>
        <taxon>Bacteria</taxon>
        <taxon>Bacillati</taxon>
        <taxon>Bacillota</taxon>
        <taxon>Clostridia</taxon>
        <taxon>Eubacteriales</taxon>
        <taxon>Clostridiaceae</taxon>
        <taxon>Clostridium</taxon>
    </lineage>
</organism>
<dbReference type="InterPro" id="IPR000182">
    <property type="entry name" value="GNAT_dom"/>
</dbReference>
<evidence type="ECO:0000313" key="3">
    <source>
        <dbReference type="Proteomes" id="UP000632377"/>
    </source>
</evidence>
<protein>
    <submittedName>
        <fullName evidence="2">GNAT family N-acetyltransferase</fullName>
    </submittedName>
</protein>
<feature type="domain" description="N-acetyltransferase" evidence="1">
    <location>
        <begin position="33"/>
        <end position="177"/>
    </location>
</feature>
<comment type="caution">
    <text evidence="2">The sequence shown here is derived from an EMBL/GenBank/DDBJ whole genome shotgun (WGS) entry which is preliminary data.</text>
</comment>
<dbReference type="SUPFAM" id="SSF55729">
    <property type="entry name" value="Acyl-CoA N-acyltransferases (Nat)"/>
    <property type="match status" value="1"/>
</dbReference>
<sequence>MIIENKKIEDKNLTWILRCPTKFDAEELSKLRVKIDGETENLDREPGENLLTQEDFEKIILEDAEAERSVFLLAEAEGKIVGFTRLAGNNLKRFRHKSEFGICILKEYWGYGIGRVLLENVLMCADSSGIEKISLTVVETNTKAIQLYKKYGFAEEGLLIKDRIHKDGNYYNTVIMGRISGK</sequence>
<dbReference type="EMBL" id="JAESWC010000009">
    <property type="protein sequence ID" value="MBL4936957.1"/>
    <property type="molecule type" value="Genomic_DNA"/>
</dbReference>
<dbReference type="Proteomes" id="UP000632377">
    <property type="component" value="Unassembled WGS sequence"/>
</dbReference>
<dbReference type="Pfam" id="PF00583">
    <property type="entry name" value="Acetyltransf_1"/>
    <property type="match status" value="1"/>
</dbReference>
<gene>
    <name evidence="2" type="ORF">JK636_14480</name>
</gene>
<dbReference type="Gene3D" id="3.40.630.30">
    <property type="match status" value="1"/>
</dbReference>
<dbReference type="CDD" id="cd04301">
    <property type="entry name" value="NAT_SF"/>
    <property type="match status" value="1"/>
</dbReference>
<reference evidence="2 3" key="1">
    <citation type="submission" date="2021-01" db="EMBL/GenBank/DDBJ databases">
        <title>Genome public.</title>
        <authorList>
            <person name="Liu C."/>
            <person name="Sun Q."/>
        </authorList>
    </citation>
    <scope>NUCLEOTIDE SEQUENCE [LARGE SCALE GENOMIC DNA]</scope>
    <source>
        <strain evidence="2 3">YIM B02515</strain>
    </source>
</reference>